<dbReference type="EC" id="3.1.4.52" evidence="2"/>
<dbReference type="AlphaFoldDB" id="A0A1N6VNX2"/>
<dbReference type="GO" id="GO:0005886">
    <property type="term" value="C:plasma membrane"/>
    <property type="evidence" value="ECO:0007669"/>
    <property type="project" value="UniProtKB-SubCell"/>
</dbReference>
<dbReference type="Gene3D" id="3.20.20.450">
    <property type="entry name" value="EAL domain"/>
    <property type="match status" value="1"/>
</dbReference>
<dbReference type="EMBL" id="FTMN01000009">
    <property type="protein sequence ID" value="SIQ79561.1"/>
    <property type="molecule type" value="Genomic_DNA"/>
</dbReference>
<keyword evidence="3" id="KW-1003">Cell membrane</keyword>
<feature type="transmembrane region" description="Helical" evidence="10">
    <location>
        <begin position="231"/>
        <end position="255"/>
    </location>
</feature>
<evidence type="ECO:0000256" key="5">
    <source>
        <dbReference type="ARBA" id="ARBA00022692"/>
    </source>
</evidence>
<dbReference type="SUPFAM" id="SSF141868">
    <property type="entry name" value="EAL domain-like"/>
    <property type="match status" value="1"/>
</dbReference>
<dbReference type="InterPro" id="IPR024744">
    <property type="entry name" value="CSS-motif_dom"/>
</dbReference>
<dbReference type="PANTHER" id="PTHR33121">
    <property type="entry name" value="CYCLIC DI-GMP PHOSPHODIESTERASE PDEF"/>
    <property type="match status" value="1"/>
</dbReference>
<keyword evidence="8 10" id="KW-0472">Membrane</keyword>
<keyword evidence="4" id="KW-0973">c-di-GMP</keyword>
<dbReference type="SMART" id="SM00052">
    <property type="entry name" value="EAL"/>
    <property type="match status" value="1"/>
</dbReference>
<evidence type="ECO:0000256" key="8">
    <source>
        <dbReference type="ARBA" id="ARBA00023136"/>
    </source>
</evidence>
<reference evidence="12 13" key="1">
    <citation type="submission" date="2017-01" db="EMBL/GenBank/DDBJ databases">
        <authorList>
            <person name="Mah S.A."/>
            <person name="Swanson W.J."/>
            <person name="Moy G.W."/>
            <person name="Vacquier V.D."/>
        </authorList>
    </citation>
    <scope>NUCLEOTIDE SEQUENCE [LARGE SCALE GENOMIC DNA]</scope>
    <source>
        <strain evidence="12 13">DSM 7027</strain>
    </source>
</reference>
<comment type="subcellular location">
    <subcellularLocation>
        <location evidence="1">Cell membrane</location>
        <topology evidence="1">Multi-pass membrane protein</topology>
    </subcellularLocation>
</comment>
<evidence type="ECO:0000259" key="11">
    <source>
        <dbReference type="PROSITE" id="PS50883"/>
    </source>
</evidence>
<dbReference type="STRING" id="49186.SAMN05421647_10934"/>
<evidence type="ECO:0000313" key="13">
    <source>
        <dbReference type="Proteomes" id="UP000186895"/>
    </source>
</evidence>
<gene>
    <name evidence="12" type="ORF">SAMN05421647_10934</name>
</gene>
<evidence type="ECO:0000256" key="2">
    <source>
        <dbReference type="ARBA" id="ARBA00012282"/>
    </source>
</evidence>
<dbReference type="InterPro" id="IPR001633">
    <property type="entry name" value="EAL_dom"/>
</dbReference>
<keyword evidence="7 10" id="KW-1133">Transmembrane helix</keyword>
<evidence type="ECO:0000256" key="9">
    <source>
        <dbReference type="ARBA" id="ARBA00034290"/>
    </source>
</evidence>
<evidence type="ECO:0000256" key="6">
    <source>
        <dbReference type="ARBA" id="ARBA00022801"/>
    </source>
</evidence>
<evidence type="ECO:0000256" key="4">
    <source>
        <dbReference type="ARBA" id="ARBA00022636"/>
    </source>
</evidence>
<keyword evidence="6" id="KW-0378">Hydrolase</keyword>
<comment type="catalytic activity">
    <reaction evidence="9">
        <text>3',3'-c-di-GMP + H2O = 5'-phosphoguanylyl(3'-&gt;5')guanosine + H(+)</text>
        <dbReference type="Rhea" id="RHEA:24902"/>
        <dbReference type="ChEBI" id="CHEBI:15377"/>
        <dbReference type="ChEBI" id="CHEBI:15378"/>
        <dbReference type="ChEBI" id="CHEBI:58754"/>
        <dbReference type="ChEBI" id="CHEBI:58805"/>
        <dbReference type="EC" id="3.1.4.52"/>
    </reaction>
</comment>
<evidence type="ECO:0000256" key="7">
    <source>
        <dbReference type="ARBA" id="ARBA00022989"/>
    </source>
</evidence>
<dbReference type="PANTHER" id="PTHR33121:SF81">
    <property type="entry name" value="CYCLIC DI-GMP PHOSPHODIESTERASE PDEB-RELATED"/>
    <property type="match status" value="1"/>
</dbReference>
<accession>A0A1N6VNX2</accession>
<evidence type="ECO:0000256" key="1">
    <source>
        <dbReference type="ARBA" id="ARBA00004651"/>
    </source>
</evidence>
<evidence type="ECO:0000256" key="3">
    <source>
        <dbReference type="ARBA" id="ARBA00022475"/>
    </source>
</evidence>
<dbReference type="Pfam" id="PF12792">
    <property type="entry name" value="CSS-motif"/>
    <property type="match status" value="1"/>
</dbReference>
<organism evidence="12 13">
    <name type="scientific">Marinobacterium stanieri</name>
    <dbReference type="NCBI Taxonomy" id="49186"/>
    <lineage>
        <taxon>Bacteria</taxon>
        <taxon>Pseudomonadati</taxon>
        <taxon>Pseudomonadota</taxon>
        <taxon>Gammaproteobacteria</taxon>
        <taxon>Oceanospirillales</taxon>
        <taxon>Oceanospirillaceae</taxon>
        <taxon>Marinobacterium</taxon>
    </lineage>
</organism>
<dbReference type="Pfam" id="PF00563">
    <property type="entry name" value="EAL"/>
    <property type="match status" value="1"/>
</dbReference>
<dbReference type="InterPro" id="IPR050706">
    <property type="entry name" value="Cyclic-di-GMP_PDE-like"/>
</dbReference>
<dbReference type="PROSITE" id="PS50883">
    <property type="entry name" value="EAL"/>
    <property type="match status" value="1"/>
</dbReference>
<sequence length="506" mass="56560">MKHGDVSGLDKLAVAALAALIALLIYCTAVALLKKDYEAYLHQQIATGFAQVDEISREVLTTLNQLESKPIKSCDEQALHQMRQVVFLSQHIKDIGFLQGDRLICTTGMGHLNTPVHNHNPDFIGKLGAKVWINMPIILTDFEVYAIVVQLEHFNAVIHRDFLDSLITGQVFWKISFANSNGSLTPLAGPLVEAENSTANTDFLLEECSNRIPYCLTVAASNDHFSDQYRLVLLGWQVIAVLAFVFCWLAGGHFLRYYRSTQARITRGLHQGAFYCLYQPIVEISNGKVIGCEVLARYKDAKGDLYPDEFIPLIAEHNNTWPFTRAIIQRTLQDIDACDGLPDGFKININFYPQDIESGAILELLEHPDLKRQQCRFVVEVTENEKLTSRAAGQTLSLLSENGFEIAIDDFGTGYSNLRQIQEYSCHTLKIDRSFISEMEAGSIRATLIPHIVDIARKIDARVVAEGIENNMQNQELISAGVTYGQGYMFGKPMPLDKLLSMIAKG</sequence>
<dbReference type="Proteomes" id="UP000186895">
    <property type="component" value="Unassembled WGS sequence"/>
</dbReference>
<name>A0A1N6VNX2_9GAMM</name>
<dbReference type="RefSeq" id="WP_083703129.1">
    <property type="nucleotide sequence ID" value="NZ_FTMN01000009.1"/>
</dbReference>
<dbReference type="InterPro" id="IPR035919">
    <property type="entry name" value="EAL_sf"/>
</dbReference>
<feature type="domain" description="EAL" evidence="11">
    <location>
        <begin position="258"/>
        <end position="506"/>
    </location>
</feature>
<evidence type="ECO:0000313" key="12">
    <source>
        <dbReference type="EMBL" id="SIQ79561.1"/>
    </source>
</evidence>
<protein>
    <recommendedName>
        <fullName evidence="2">cyclic-guanylate-specific phosphodiesterase</fullName>
        <ecNumber evidence="2">3.1.4.52</ecNumber>
    </recommendedName>
</protein>
<keyword evidence="13" id="KW-1185">Reference proteome</keyword>
<evidence type="ECO:0000256" key="10">
    <source>
        <dbReference type="SAM" id="Phobius"/>
    </source>
</evidence>
<feature type="transmembrane region" description="Helical" evidence="10">
    <location>
        <begin position="12"/>
        <end position="33"/>
    </location>
</feature>
<proteinExistence type="predicted"/>
<dbReference type="GO" id="GO:0071111">
    <property type="term" value="F:cyclic-guanylate-specific phosphodiesterase activity"/>
    <property type="evidence" value="ECO:0007669"/>
    <property type="project" value="UniProtKB-EC"/>
</dbReference>
<dbReference type="CDD" id="cd01948">
    <property type="entry name" value="EAL"/>
    <property type="match status" value="1"/>
</dbReference>
<keyword evidence="5 10" id="KW-0812">Transmembrane</keyword>